<gene>
    <name evidence="1" type="ORF">EZJ58_5195</name>
</gene>
<dbReference type="SUPFAM" id="SSF53448">
    <property type="entry name" value="Nucleotide-diphospho-sugar transferases"/>
    <property type="match status" value="1"/>
</dbReference>
<dbReference type="EMBL" id="SJOI01000001">
    <property type="protein sequence ID" value="TCL06897.1"/>
    <property type="molecule type" value="Genomic_DNA"/>
</dbReference>
<reference evidence="1 2" key="1">
    <citation type="submission" date="2019-02" db="EMBL/GenBank/DDBJ databases">
        <title>Investigation of anaerobic lignin degradation for improved lignocellulosic biofuels.</title>
        <authorList>
            <person name="Deangelis K."/>
        </authorList>
    </citation>
    <scope>NUCLEOTIDE SEQUENCE [LARGE SCALE GENOMIC DNA]</scope>
    <source>
        <strain evidence="1 2">159R</strain>
    </source>
</reference>
<dbReference type="OrthoDB" id="6506847at2"/>
<dbReference type="Proteomes" id="UP000294555">
    <property type="component" value="Unassembled WGS sequence"/>
</dbReference>
<accession>A0A4R1NIH3</accession>
<keyword evidence="2" id="KW-1185">Reference proteome</keyword>
<organism evidence="1 2">
    <name type="scientific">Sodalis ligni</name>
    <dbReference type="NCBI Taxonomy" id="2697027"/>
    <lineage>
        <taxon>Bacteria</taxon>
        <taxon>Pseudomonadati</taxon>
        <taxon>Pseudomonadota</taxon>
        <taxon>Gammaproteobacteria</taxon>
        <taxon>Enterobacterales</taxon>
        <taxon>Bruguierivoracaceae</taxon>
        <taxon>Sodalis</taxon>
    </lineage>
</organism>
<evidence type="ECO:0008006" key="3">
    <source>
        <dbReference type="Google" id="ProtNLM"/>
    </source>
</evidence>
<protein>
    <recommendedName>
        <fullName evidence="3">Glycosyl transferase family 2</fullName>
    </recommendedName>
</protein>
<evidence type="ECO:0000313" key="1">
    <source>
        <dbReference type="EMBL" id="TCL06897.1"/>
    </source>
</evidence>
<sequence>MQVTIDGVQYVPVCNLTHRIGIAITTHNRPDVISKSLEKHLKYLPTGAFVLLVDDGSLPPVVEPEGVYLIRHDKSLGIVASKNASLSALMDAGCDHLFLWDDDAYPIADNWHLPYIESPEPHLAYQFIDLAGPRKLHDIAELYRDDRHVAYTGQRGVMLYYHRSAIEKVGGFDPVYGRGMYEHSDLALRIHNAGLTSWAFADVVGSDKLIYSLDEHEQVARSVPQSNREEQVKRNVKIHNERRDTGYTGYVEYRLQRNLCITTLLTSQNDPQRNTKLKASPDLLSKWAASVRGSDAIILADELTAAPAGASISTVPDVRMNVYFRRWLHIYQYLRDHPEYRLVWCTDGTDVEMLREPWQDMEPGKIYVGSEPKTYADAWAREKHPERVYQQFIEQHPNETMLNAGLLGGNREDVMAFAHGIVRLYYRIESQRFWKTEQARAAIGDMLAFSIVAKALGDRIVTGPRVHTVFKSDGIGREFAWWMHK</sequence>
<dbReference type="AlphaFoldDB" id="A0A4R1NIH3"/>
<name>A0A4R1NIH3_9GAMM</name>
<proteinExistence type="predicted"/>
<evidence type="ECO:0000313" key="2">
    <source>
        <dbReference type="Proteomes" id="UP000294555"/>
    </source>
</evidence>
<dbReference type="Gene3D" id="3.90.550.10">
    <property type="entry name" value="Spore Coat Polysaccharide Biosynthesis Protein SpsA, Chain A"/>
    <property type="match status" value="1"/>
</dbReference>
<comment type="caution">
    <text evidence="1">The sequence shown here is derived from an EMBL/GenBank/DDBJ whole genome shotgun (WGS) entry which is preliminary data.</text>
</comment>
<dbReference type="RefSeq" id="WP_132926665.1">
    <property type="nucleotide sequence ID" value="NZ_SJOI01000001.1"/>
</dbReference>
<dbReference type="InterPro" id="IPR029044">
    <property type="entry name" value="Nucleotide-diphossugar_trans"/>
</dbReference>